<dbReference type="GO" id="GO:0003677">
    <property type="term" value="F:DNA binding"/>
    <property type="evidence" value="ECO:0007669"/>
    <property type="project" value="UniProtKB-KW"/>
</dbReference>
<keyword evidence="2" id="KW-0238">DNA-binding</keyword>
<sequence>MLPVIDPVNATVPVPTTGPDAPPRARLGWTVARLARSWRALLDQRLAPHNLTQSRWRVMNVVATEPRALTQRELAERLAIEAPTLVRLLDRLEADGLVTRCADPDDRRRKVIRLGPNAAPATRTISQAITEVRDDLLGDVPEERIVEALALLDMIQARTDRLLAGAATADDDQGGAR</sequence>
<dbReference type="Proteomes" id="UP000075787">
    <property type="component" value="Unassembled WGS sequence"/>
</dbReference>
<comment type="caution">
    <text evidence="5">The sequence shown here is derived from an EMBL/GenBank/DDBJ whole genome shotgun (WGS) entry which is preliminary data.</text>
</comment>
<dbReference type="EMBL" id="LPZR01000183">
    <property type="protein sequence ID" value="KYO51094.1"/>
    <property type="molecule type" value="Genomic_DNA"/>
</dbReference>
<dbReference type="GO" id="GO:0006950">
    <property type="term" value="P:response to stress"/>
    <property type="evidence" value="ECO:0007669"/>
    <property type="project" value="TreeGrafter"/>
</dbReference>
<evidence type="ECO:0000313" key="5">
    <source>
        <dbReference type="EMBL" id="KYO51094.1"/>
    </source>
</evidence>
<name>A0A162KER6_9PROT</name>
<dbReference type="PROSITE" id="PS50995">
    <property type="entry name" value="HTH_MARR_2"/>
    <property type="match status" value="1"/>
</dbReference>
<dbReference type="PANTHER" id="PTHR33164">
    <property type="entry name" value="TRANSCRIPTIONAL REGULATOR, MARR FAMILY"/>
    <property type="match status" value="1"/>
</dbReference>
<dbReference type="AlphaFoldDB" id="A0A162KER6"/>
<evidence type="ECO:0000256" key="3">
    <source>
        <dbReference type="ARBA" id="ARBA00023163"/>
    </source>
</evidence>
<dbReference type="OrthoDB" id="7427954at2"/>
<dbReference type="InterPro" id="IPR000835">
    <property type="entry name" value="HTH_MarR-typ"/>
</dbReference>
<evidence type="ECO:0000313" key="6">
    <source>
        <dbReference type="Proteomes" id="UP000075787"/>
    </source>
</evidence>
<dbReference type="SUPFAM" id="SSF46785">
    <property type="entry name" value="Winged helix' DNA-binding domain"/>
    <property type="match status" value="1"/>
</dbReference>
<gene>
    <name evidence="5" type="ORF">AUP44_10660</name>
</gene>
<dbReference type="SMART" id="SM00347">
    <property type="entry name" value="HTH_MARR"/>
    <property type="match status" value="1"/>
</dbReference>
<proteinExistence type="predicted"/>
<feature type="domain" description="HTH marR-type" evidence="4">
    <location>
        <begin position="24"/>
        <end position="157"/>
    </location>
</feature>
<reference evidence="5 6" key="1">
    <citation type="submission" date="2015-12" db="EMBL/GenBank/DDBJ databases">
        <title>Genome sequence of Tistrella mobilis MCCC 1A02139.</title>
        <authorList>
            <person name="Lu L."/>
            <person name="Lai Q."/>
            <person name="Shao Z."/>
            <person name="Qian P."/>
        </authorList>
    </citation>
    <scope>NUCLEOTIDE SEQUENCE [LARGE SCALE GENOMIC DNA]</scope>
    <source>
        <strain evidence="5 6">MCCC 1A02139</strain>
    </source>
</reference>
<dbReference type="PANTHER" id="PTHR33164:SF64">
    <property type="entry name" value="TRANSCRIPTIONAL REGULATOR SLYA"/>
    <property type="match status" value="1"/>
</dbReference>
<evidence type="ECO:0000256" key="2">
    <source>
        <dbReference type="ARBA" id="ARBA00023125"/>
    </source>
</evidence>
<dbReference type="InterPro" id="IPR039422">
    <property type="entry name" value="MarR/SlyA-like"/>
</dbReference>
<keyword evidence="3" id="KW-0804">Transcription</keyword>
<dbReference type="RefSeq" id="WP_062767139.1">
    <property type="nucleotide sequence ID" value="NZ_CP121045.1"/>
</dbReference>
<protein>
    <recommendedName>
        <fullName evidence="4">HTH marR-type domain-containing protein</fullName>
    </recommendedName>
</protein>
<organism evidence="5 6">
    <name type="scientific">Tistrella mobilis</name>
    <dbReference type="NCBI Taxonomy" id="171437"/>
    <lineage>
        <taxon>Bacteria</taxon>
        <taxon>Pseudomonadati</taxon>
        <taxon>Pseudomonadota</taxon>
        <taxon>Alphaproteobacteria</taxon>
        <taxon>Geminicoccales</taxon>
        <taxon>Geminicoccaceae</taxon>
        <taxon>Tistrella</taxon>
    </lineage>
</organism>
<dbReference type="GeneID" id="97240757"/>
<dbReference type="Pfam" id="PF12802">
    <property type="entry name" value="MarR_2"/>
    <property type="match status" value="1"/>
</dbReference>
<evidence type="ECO:0000259" key="4">
    <source>
        <dbReference type="PROSITE" id="PS50995"/>
    </source>
</evidence>
<dbReference type="PRINTS" id="PR00598">
    <property type="entry name" value="HTHMARR"/>
</dbReference>
<dbReference type="InterPro" id="IPR036388">
    <property type="entry name" value="WH-like_DNA-bd_sf"/>
</dbReference>
<keyword evidence="1" id="KW-0805">Transcription regulation</keyword>
<evidence type="ECO:0000256" key="1">
    <source>
        <dbReference type="ARBA" id="ARBA00023015"/>
    </source>
</evidence>
<dbReference type="Gene3D" id="1.10.10.10">
    <property type="entry name" value="Winged helix-like DNA-binding domain superfamily/Winged helix DNA-binding domain"/>
    <property type="match status" value="1"/>
</dbReference>
<dbReference type="GO" id="GO:0003700">
    <property type="term" value="F:DNA-binding transcription factor activity"/>
    <property type="evidence" value="ECO:0007669"/>
    <property type="project" value="InterPro"/>
</dbReference>
<dbReference type="InterPro" id="IPR036390">
    <property type="entry name" value="WH_DNA-bd_sf"/>
</dbReference>
<accession>A0A162KER6</accession>